<sequence>MNLWLLAFLVSCFVDTWAPTVHAQGVFEDCCLAYHPHVRRTVLSHARSYRRQDVSGSCNLPAVIFYFPRRQKMVCGNPKDKWVQFGMRILDTRNEAHPKHPQGSHSGGKKLSSGNFRLPLKLKDHTRSSQRNASRLTTANPGE</sequence>
<keyword evidence="8" id="KW-0395">Inflammatory response</keyword>
<dbReference type="PANTHER" id="PTHR12015">
    <property type="entry name" value="SMALL INDUCIBLE CYTOKINE A"/>
    <property type="match status" value="1"/>
</dbReference>
<dbReference type="GO" id="GO:0030335">
    <property type="term" value="P:positive regulation of cell migration"/>
    <property type="evidence" value="ECO:0007669"/>
    <property type="project" value="TreeGrafter"/>
</dbReference>
<accession>A0A8B7TBY5</accession>
<evidence type="ECO:0000256" key="3">
    <source>
        <dbReference type="ARBA" id="ARBA00022500"/>
    </source>
</evidence>
<evidence type="ECO:0000256" key="5">
    <source>
        <dbReference type="ARBA" id="ARBA00022525"/>
    </source>
</evidence>
<dbReference type="InterPro" id="IPR039809">
    <property type="entry name" value="Chemokine_b/g/d"/>
</dbReference>
<keyword evidence="14" id="KW-1185">Reference proteome</keyword>
<dbReference type="CTD" id="6370"/>
<feature type="domain" description="Chemokine interleukin-8-like" evidence="13">
    <location>
        <begin position="27"/>
        <end position="90"/>
    </location>
</feature>
<dbReference type="GO" id="GO:0048245">
    <property type="term" value="P:eosinophil chemotaxis"/>
    <property type="evidence" value="ECO:0007669"/>
    <property type="project" value="TreeGrafter"/>
</dbReference>
<feature type="signal peptide" evidence="12">
    <location>
        <begin position="1"/>
        <end position="23"/>
    </location>
</feature>
<feature type="compositionally biased region" description="Polar residues" evidence="11">
    <location>
        <begin position="129"/>
        <end position="143"/>
    </location>
</feature>
<dbReference type="GO" id="GO:0048020">
    <property type="term" value="F:CCR chemokine receptor binding"/>
    <property type="evidence" value="ECO:0007669"/>
    <property type="project" value="TreeGrafter"/>
</dbReference>
<evidence type="ECO:0000256" key="1">
    <source>
        <dbReference type="ARBA" id="ARBA00004613"/>
    </source>
</evidence>
<evidence type="ECO:0000256" key="4">
    <source>
        <dbReference type="ARBA" id="ARBA00022514"/>
    </source>
</evidence>
<dbReference type="Pfam" id="PF00048">
    <property type="entry name" value="IL8"/>
    <property type="match status" value="1"/>
</dbReference>
<evidence type="ECO:0000313" key="14">
    <source>
        <dbReference type="Proteomes" id="UP000694851"/>
    </source>
</evidence>
<dbReference type="Gene3D" id="2.40.50.40">
    <property type="match status" value="1"/>
</dbReference>
<dbReference type="Proteomes" id="UP000694851">
    <property type="component" value="Unplaced"/>
</dbReference>
<dbReference type="InterPro" id="IPR001811">
    <property type="entry name" value="Chemokine_IL8-like_dom"/>
</dbReference>
<evidence type="ECO:0000259" key="13">
    <source>
        <dbReference type="SMART" id="SM00199"/>
    </source>
</evidence>
<keyword evidence="3" id="KW-0145">Chemotaxis</keyword>
<dbReference type="PANTHER" id="PTHR12015:SF70">
    <property type="entry name" value="C-C MOTIF CHEMOKINE 25"/>
    <property type="match status" value="1"/>
</dbReference>
<evidence type="ECO:0000256" key="10">
    <source>
        <dbReference type="ARBA" id="ARBA00077260"/>
    </source>
</evidence>
<organism evidence="14 15">
    <name type="scientific">Hipposideros armiger</name>
    <name type="common">Great Himalayan leaf-nosed bat</name>
    <dbReference type="NCBI Taxonomy" id="186990"/>
    <lineage>
        <taxon>Eukaryota</taxon>
        <taxon>Metazoa</taxon>
        <taxon>Chordata</taxon>
        <taxon>Craniata</taxon>
        <taxon>Vertebrata</taxon>
        <taxon>Euteleostomi</taxon>
        <taxon>Mammalia</taxon>
        <taxon>Eutheria</taxon>
        <taxon>Laurasiatheria</taxon>
        <taxon>Chiroptera</taxon>
        <taxon>Yinpterochiroptera</taxon>
        <taxon>Rhinolophoidea</taxon>
        <taxon>Hipposideridae</taxon>
        <taxon>Hipposideros</taxon>
    </lineage>
</organism>
<dbReference type="GeneID" id="109396102"/>
<keyword evidence="4" id="KW-0202">Cytokine</keyword>
<keyword evidence="5" id="KW-0964">Secreted</keyword>
<evidence type="ECO:0000256" key="2">
    <source>
        <dbReference type="ARBA" id="ARBA00010868"/>
    </source>
</evidence>
<dbReference type="SMART" id="SM00199">
    <property type="entry name" value="SCY"/>
    <property type="match status" value="1"/>
</dbReference>
<dbReference type="GO" id="GO:0061844">
    <property type="term" value="P:antimicrobial humoral immune response mediated by antimicrobial peptide"/>
    <property type="evidence" value="ECO:0007669"/>
    <property type="project" value="TreeGrafter"/>
</dbReference>
<dbReference type="GO" id="GO:0008009">
    <property type="term" value="F:chemokine activity"/>
    <property type="evidence" value="ECO:0007669"/>
    <property type="project" value="InterPro"/>
</dbReference>
<evidence type="ECO:0000256" key="6">
    <source>
        <dbReference type="ARBA" id="ARBA00022729"/>
    </source>
</evidence>
<reference evidence="15" key="1">
    <citation type="submission" date="2025-08" db="UniProtKB">
        <authorList>
            <consortium name="RefSeq"/>
        </authorList>
    </citation>
    <scope>IDENTIFICATION</scope>
    <source>
        <tissue evidence="15">Muscle</tissue>
    </source>
</reference>
<evidence type="ECO:0000256" key="12">
    <source>
        <dbReference type="SAM" id="SignalP"/>
    </source>
</evidence>
<name>A0A8B7TBY5_HIPAR</name>
<evidence type="ECO:0000256" key="8">
    <source>
        <dbReference type="ARBA" id="ARBA00023198"/>
    </source>
</evidence>
<dbReference type="SUPFAM" id="SSF54117">
    <property type="entry name" value="Interleukin 8-like chemokines"/>
    <property type="match status" value="1"/>
</dbReference>
<gene>
    <name evidence="15" type="primary">CCL25</name>
</gene>
<evidence type="ECO:0000256" key="11">
    <source>
        <dbReference type="SAM" id="MobiDB-lite"/>
    </source>
</evidence>
<dbReference type="FunFam" id="2.40.50.40:FF:000026">
    <property type="entry name" value="C-C motif chemokine 25"/>
    <property type="match status" value="1"/>
</dbReference>
<proteinExistence type="inferred from homology"/>
<dbReference type="OrthoDB" id="9930747at2759"/>
<feature type="chain" id="PRO_5034474195" description="C-C motif chemokine 25" evidence="12">
    <location>
        <begin position="24"/>
        <end position="143"/>
    </location>
</feature>
<comment type="subcellular location">
    <subcellularLocation>
        <location evidence="1">Secreted</location>
    </subcellularLocation>
</comment>
<dbReference type="InterPro" id="IPR036048">
    <property type="entry name" value="Interleukin_8-like_sf"/>
</dbReference>
<feature type="region of interest" description="Disordered" evidence="11">
    <location>
        <begin position="93"/>
        <end position="143"/>
    </location>
</feature>
<evidence type="ECO:0000256" key="9">
    <source>
        <dbReference type="ARBA" id="ARBA00070046"/>
    </source>
</evidence>
<dbReference type="GO" id="GO:0070098">
    <property type="term" value="P:chemokine-mediated signaling pathway"/>
    <property type="evidence" value="ECO:0007669"/>
    <property type="project" value="TreeGrafter"/>
</dbReference>
<dbReference type="RefSeq" id="XP_019523237.1">
    <property type="nucleotide sequence ID" value="XM_019667692.1"/>
</dbReference>
<keyword evidence="7" id="KW-1015">Disulfide bond</keyword>
<protein>
    <recommendedName>
        <fullName evidence="9">C-C motif chemokine 25</fullName>
    </recommendedName>
    <alternativeName>
        <fullName evidence="10">Small-inducible cytokine A25</fullName>
    </alternativeName>
</protein>
<dbReference type="AlphaFoldDB" id="A0A8B7TBY5"/>
<dbReference type="GO" id="GO:0006954">
    <property type="term" value="P:inflammatory response"/>
    <property type="evidence" value="ECO:0007669"/>
    <property type="project" value="UniProtKB-KW"/>
</dbReference>
<comment type="similarity">
    <text evidence="2">Belongs to the intercrine beta (chemokine CC) family.</text>
</comment>
<keyword evidence="6 12" id="KW-0732">Signal</keyword>
<dbReference type="GO" id="GO:0005615">
    <property type="term" value="C:extracellular space"/>
    <property type="evidence" value="ECO:0007669"/>
    <property type="project" value="UniProtKB-KW"/>
</dbReference>
<evidence type="ECO:0000256" key="7">
    <source>
        <dbReference type="ARBA" id="ARBA00023157"/>
    </source>
</evidence>
<evidence type="ECO:0000313" key="15">
    <source>
        <dbReference type="RefSeq" id="XP_019523237.1"/>
    </source>
</evidence>